<dbReference type="SMART" id="SM00304">
    <property type="entry name" value="HAMP"/>
    <property type="match status" value="1"/>
</dbReference>
<feature type="transmembrane region" description="Helical" evidence="23">
    <location>
        <begin position="21"/>
        <end position="46"/>
    </location>
</feature>
<dbReference type="SMART" id="SM00065">
    <property type="entry name" value="GAF"/>
    <property type="match status" value="1"/>
</dbReference>
<dbReference type="InterPro" id="IPR042295">
    <property type="entry name" value="NarX-like_N_sf"/>
</dbReference>
<evidence type="ECO:0000256" key="11">
    <source>
        <dbReference type="ARBA" id="ARBA00022692"/>
    </source>
</evidence>
<evidence type="ECO:0000256" key="18">
    <source>
        <dbReference type="ARBA" id="ARBA00023012"/>
    </source>
</evidence>
<feature type="domain" description="HAMP" evidence="25">
    <location>
        <begin position="211"/>
        <end position="263"/>
    </location>
</feature>
<dbReference type="SUPFAM" id="SSF55874">
    <property type="entry name" value="ATPase domain of HSP90 chaperone/DNA topoisomerase II/histidine kinase"/>
    <property type="match status" value="1"/>
</dbReference>
<dbReference type="InterPro" id="IPR011712">
    <property type="entry name" value="Sig_transdc_His_kin_sub3_dim/P"/>
</dbReference>
<keyword evidence="14 22" id="KW-0418">Kinase</keyword>
<keyword evidence="5 22" id="KW-1003">Cell membrane</keyword>
<evidence type="ECO:0000256" key="21">
    <source>
        <dbReference type="ARBA" id="ARBA00024827"/>
    </source>
</evidence>
<evidence type="ECO:0000256" key="14">
    <source>
        <dbReference type="ARBA" id="ARBA00022777"/>
    </source>
</evidence>
<dbReference type="CDD" id="cd16917">
    <property type="entry name" value="HATPase_UhpB-NarQ-NarX-like"/>
    <property type="match status" value="1"/>
</dbReference>
<keyword evidence="19" id="KW-0411">Iron-sulfur</keyword>
<dbReference type="InterPro" id="IPR050482">
    <property type="entry name" value="Sensor_HK_TwoCompSys"/>
</dbReference>
<dbReference type="GO" id="GO:0005886">
    <property type="term" value="C:plasma membrane"/>
    <property type="evidence" value="ECO:0007669"/>
    <property type="project" value="UniProtKB-SubCell"/>
</dbReference>
<keyword evidence="15 22" id="KW-0067">ATP-binding</keyword>
<evidence type="ECO:0000256" key="1">
    <source>
        <dbReference type="ARBA" id="ARBA00000085"/>
    </source>
</evidence>
<keyword evidence="13 22" id="KW-0547">Nucleotide-binding</keyword>
<evidence type="ECO:0000256" key="12">
    <source>
        <dbReference type="ARBA" id="ARBA00022723"/>
    </source>
</evidence>
<dbReference type="SUPFAM" id="SSF55781">
    <property type="entry name" value="GAF domain-like"/>
    <property type="match status" value="1"/>
</dbReference>
<feature type="domain" description="Histidine kinase" evidence="24">
    <location>
        <begin position="454"/>
        <end position="648"/>
    </location>
</feature>
<evidence type="ECO:0000256" key="3">
    <source>
        <dbReference type="ARBA" id="ARBA00004429"/>
    </source>
</evidence>
<dbReference type="InterPro" id="IPR029095">
    <property type="entry name" value="NarX-like_N"/>
</dbReference>
<keyword evidence="17" id="KW-0408">Iron</keyword>
<comment type="function">
    <text evidence="21">Member of the two-component regulatory system NreB/NreC involved in the control of dissimilatory nitrate/nitrite reduction in response to oxygen. NreB functions as a direct oxygen sensor histidine kinase which is autophosphorylated, in the absence of oxygen, probably at the conserved histidine residue, and transfers its phosphate group probably to a conserved aspartate residue of NreC. NreB/NreC activates the expression of the nitrate (narGHJI) and nitrite (nir) reductase operons, as well as the putative nitrate transporter gene narT.</text>
</comment>
<sequence>MMKNAIIDTDRESSLESPERLASKITGLLILFFFVAVAAISTTLYVSWHLEGSAAAINDAGSQRMRAYLIGYLMTGGDNGQDRATYAELQSELDRFDEILKDLECGDPARPLAAPHDAETLAEIQTLHREWKLHGRQLITQYLRAYGNADASQFADAYRQWVGGFVGQINNLVTRMEHNYTYSTNLLRVIQITLLALALLGTLILIRFFFIHVIRPLDQIHTGIQHMTQSDFGARLPVRTRDEFGAVAAGFNLMAAHLQQFYGNLENLVASKTSSLEERNAQLALMYGVTAIINEANDLDTLCASFISHVTQAIGADAGSVRLTSETNGDMYMVAHTGLPVDFLSREMAIRCGECICGDAAEKGLPVIVDPTSDADTPPKLCSNMGFRTVSAFMINHDAFVIGIFNLFFKSERVFSPSEQSMLETLGRHLGVAVEFQRLRSRDREHAIAEERNLLAQELHDSIAQALSFLNIQVKLLQGAMDNGRPEQAQKALDQIRQGVKESYEDVRELLLHFRTQAGAGHDLDAAIRTAVDRFELQTEIPVSFLSAGKRAPLEPDKQLQVLHIVQESLSNIRKHAQATQVDIRVERNADKTIITVSDNGVGFDPEDVIEKGGHVGLKIMKERASRVGARCGIESRPGQGTTVILEV</sequence>
<dbReference type="Gene3D" id="3.30.565.10">
    <property type="entry name" value="Histidine kinase-like ATPase, C-terminal domain"/>
    <property type="match status" value="1"/>
</dbReference>
<keyword evidence="11 23" id="KW-0812">Transmembrane</keyword>
<evidence type="ECO:0000256" key="22">
    <source>
        <dbReference type="PIRNR" id="PIRNR003167"/>
    </source>
</evidence>
<evidence type="ECO:0000313" key="27">
    <source>
        <dbReference type="Proteomes" id="UP000718593"/>
    </source>
</evidence>
<evidence type="ECO:0000259" key="24">
    <source>
        <dbReference type="PROSITE" id="PS50109"/>
    </source>
</evidence>
<dbReference type="InterPro" id="IPR005467">
    <property type="entry name" value="His_kinase_dom"/>
</dbReference>
<dbReference type="PRINTS" id="PR00344">
    <property type="entry name" value="BCTRLSENSOR"/>
</dbReference>
<comment type="subcellular location">
    <subcellularLocation>
        <location evidence="3">Cell inner membrane</location>
        <topology evidence="3">Multi-pass membrane protein</topology>
    </subcellularLocation>
    <subcellularLocation>
        <location evidence="4">Cytoplasm</location>
    </subcellularLocation>
</comment>
<dbReference type="InterPro" id="IPR003660">
    <property type="entry name" value="HAMP_dom"/>
</dbReference>
<dbReference type="GO" id="GO:0046983">
    <property type="term" value="F:protein dimerization activity"/>
    <property type="evidence" value="ECO:0007669"/>
    <property type="project" value="UniProtKB-UniRule"/>
</dbReference>
<dbReference type="SMART" id="SM00387">
    <property type="entry name" value="HATPase_c"/>
    <property type="match status" value="1"/>
</dbReference>
<evidence type="ECO:0000256" key="10">
    <source>
        <dbReference type="ARBA" id="ARBA00022679"/>
    </source>
</evidence>
<dbReference type="Proteomes" id="UP000718593">
    <property type="component" value="Unassembled WGS sequence"/>
</dbReference>
<evidence type="ECO:0000256" key="13">
    <source>
        <dbReference type="ARBA" id="ARBA00022741"/>
    </source>
</evidence>
<evidence type="ECO:0000256" key="5">
    <source>
        <dbReference type="ARBA" id="ARBA00022475"/>
    </source>
</evidence>
<comment type="cofactor">
    <cofactor evidence="2">
        <name>[4Fe-4S] cluster</name>
        <dbReference type="ChEBI" id="CHEBI:49883"/>
    </cofactor>
</comment>
<dbReference type="InterPro" id="IPR036890">
    <property type="entry name" value="HATPase_C_sf"/>
</dbReference>
<evidence type="ECO:0000256" key="15">
    <source>
        <dbReference type="ARBA" id="ARBA00022840"/>
    </source>
</evidence>
<dbReference type="GO" id="GO:0051539">
    <property type="term" value="F:4 iron, 4 sulfur cluster binding"/>
    <property type="evidence" value="ECO:0007669"/>
    <property type="project" value="UniProtKB-KW"/>
</dbReference>
<keyword evidence="10 22" id="KW-0808">Transferase</keyword>
<evidence type="ECO:0000256" key="17">
    <source>
        <dbReference type="ARBA" id="ARBA00023004"/>
    </source>
</evidence>
<dbReference type="Gene3D" id="3.30.450.40">
    <property type="match status" value="1"/>
</dbReference>
<evidence type="ECO:0000256" key="2">
    <source>
        <dbReference type="ARBA" id="ARBA00001966"/>
    </source>
</evidence>
<dbReference type="GO" id="GO:0005737">
    <property type="term" value="C:cytoplasm"/>
    <property type="evidence" value="ECO:0007669"/>
    <property type="project" value="UniProtKB-SubCell"/>
</dbReference>
<dbReference type="GO" id="GO:0000155">
    <property type="term" value="F:phosphorelay sensor kinase activity"/>
    <property type="evidence" value="ECO:0007669"/>
    <property type="project" value="UniProtKB-UniRule"/>
</dbReference>
<dbReference type="Gene3D" id="1.20.120.960">
    <property type="entry name" value="Histidine kinase NarX, sensor domain"/>
    <property type="match status" value="1"/>
</dbReference>
<protein>
    <recommendedName>
        <fullName evidence="22">Sensor protein</fullName>
        <ecNumber evidence="22">2.7.13.3</ecNumber>
    </recommendedName>
</protein>
<feature type="transmembrane region" description="Helical" evidence="23">
    <location>
        <begin position="189"/>
        <end position="210"/>
    </location>
</feature>
<name>A0A930FY66_9RHOO</name>
<comment type="caution">
    <text evidence="26">The sequence shown here is derived from an EMBL/GenBank/DDBJ whole genome shotgun (WGS) entry which is preliminary data.</text>
</comment>
<dbReference type="Pfam" id="PF07730">
    <property type="entry name" value="HisKA_3"/>
    <property type="match status" value="1"/>
</dbReference>
<dbReference type="InterPro" id="IPR004358">
    <property type="entry name" value="Sig_transdc_His_kin-like_C"/>
</dbReference>
<reference evidence="26" key="1">
    <citation type="submission" date="2020-04" db="EMBL/GenBank/DDBJ databases">
        <title>Deep metagenomics examines the oral microbiome during advanced dental caries in children, revealing novel taxa and co-occurrences with host molecules.</title>
        <authorList>
            <person name="Baker J.L."/>
            <person name="Morton J.T."/>
            <person name="Dinis M."/>
            <person name="Alvarez R."/>
            <person name="Tran N.C."/>
            <person name="Knight R."/>
            <person name="Edlund A."/>
        </authorList>
    </citation>
    <scope>NUCLEOTIDE SEQUENCE</scope>
    <source>
        <strain evidence="26">JCVI_32_bin.24</strain>
    </source>
</reference>
<evidence type="ECO:0000256" key="16">
    <source>
        <dbReference type="ARBA" id="ARBA00022989"/>
    </source>
</evidence>
<evidence type="ECO:0000313" key="26">
    <source>
        <dbReference type="EMBL" id="MBF1163470.1"/>
    </source>
</evidence>
<evidence type="ECO:0000256" key="4">
    <source>
        <dbReference type="ARBA" id="ARBA00004496"/>
    </source>
</evidence>
<dbReference type="Gene3D" id="1.20.5.1930">
    <property type="match status" value="1"/>
</dbReference>
<evidence type="ECO:0000256" key="6">
    <source>
        <dbReference type="ARBA" id="ARBA00022485"/>
    </source>
</evidence>
<keyword evidence="8 22" id="KW-0997">Cell inner membrane</keyword>
<evidence type="ECO:0000256" key="23">
    <source>
        <dbReference type="SAM" id="Phobius"/>
    </source>
</evidence>
<evidence type="ECO:0000256" key="19">
    <source>
        <dbReference type="ARBA" id="ARBA00023014"/>
    </source>
</evidence>
<dbReference type="SUPFAM" id="SSF158472">
    <property type="entry name" value="HAMP domain-like"/>
    <property type="match status" value="1"/>
</dbReference>
<comment type="catalytic activity">
    <reaction evidence="1 22">
        <text>ATP + protein L-histidine = ADP + protein N-phospho-L-histidine.</text>
        <dbReference type="EC" id="2.7.13.3"/>
    </reaction>
</comment>
<dbReference type="AlphaFoldDB" id="A0A930FY66"/>
<keyword evidence="12" id="KW-0479">Metal-binding</keyword>
<dbReference type="CDD" id="cd06225">
    <property type="entry name" value="HAMP"/>
    <property type="match status" value="1"/>
</dbReference>
<accession>A0A930FY66</accession>
<dbReference type="PROSITE" id="PS50885">
    <property type="entry name" value="HAMP"/>
    <property type="match status" value="1"/>
</dbReference>
<dbReference type="PANTHER" id="PTHR24421">
    <property type="entry name" value="NITRATE/NITRITE SENSOR PROTEIN NARX-RELATED"/>
    <property type="match status" value="1"/>
</dbReference>
<evidence type="ECO:0000256" key="20">
    <source>
        <dbReference type="ARBA" id="ARBA00023136"/>
    </source>
</evidence>
<dbReference type="GO" id="GO:0005524">
    <property type="term" value="F:ATP binding"/>
    <property type="evidence" value="ECO:0007669"/>
    <property type="project" value="UniProtKB-UniRule"/>
</dbReference>
<keyword evidence="16 23" id="KW-1133">Transmembrane helix</keyword>
<keyword evidence="9" id="KW-0597">Phosphoprotein</keyword>
<keyword evidence="18 22" id="KW-0902">Two-component regulatory system</keyword>
<dbReference type="Pfam" id="PF13185">
    <property type="entry name" value="GAF_2"/>
    <property type="match status" value="1"/>
</dbReference>
<dbReference type="PROSITE" id="PS50109">
    <property type="entry name" value="HIS_KIN"/>
    <property type="match status" value="1"/>
</dbReference>
<dbReference type="EMBL" id="JABZMI010000002">
    <property type="protein sequence ID" value="MBF1163470.1"/>
    <property type="molecule type" value="Genomic_DNA"/>
</dbReference>
<dbReference type="GO" id="GO:0046872">
    <property type="term" value="F:metal ion binding"/>
    <property type="evidence" value="ECO:0007669"/>
    <property type="project" value="UniProtKB-KW"/>
</dbReference>
<keyword evidence="7" id="KW-0963">Cytoplasm</keyword>
<gene>
    <name evidence="26" type="ORF">HXL68_00370</name>
</gene>
<dbReference type="InterPro" id="IPR016380">
    <property type="entry name" value="Sig_transdc_His_kin_NarX/NarQ"/>
</dbReference>
<dbReference type="PIRSF" id="PIRSF003167">
    <property type="entry name" value="STHK_NarX/NarQ"/>
    <property type="match status" value="1"/>
</dbReference>
<dbReference type="Pfam" id="PF00672">
    <property type="entry name" value="HAMP"/>
    <property type="match status" value="1"/>
</dbReference>
<evidence type="ECO:0000256" key="7">
    <source>
        <dbReference type="ARBA" id="ARBA00022490"/>
    </source>
</evidence>
<dbReference type="PANTHER" id="PTHR24421:SF10">
    <property type="entry name" value="NITRATE_NITRITE SENSOR PROTEIN NARQ"/>
    <property type="match status" value="1"/>
</dbReference>
<evidence type="ECO:0000256" key="8">
    <source>
        <dbReference type="ARBA" id="ARBA00022519"/>
    </source>
</evidence>
<keyword evidence="6" id="KW-0004">4Fe-4S</keyword>
<dbReference type="Pfam" id="PF02518">
    <property type="entry name" value="HATPase_c"/>
    <property type="match status" value="1"/>
</dbReference>
<dbReference type="InterPro" id="IPR003018">
    <property type="entry name" value="GAF"/>
</dbReference>
<dbReference type="EC" id="2.7.13.3" evidence="22"/>
<dbReference type="Gene3D" id="1.10.8.500">
    <property type="entry name" value="HAMP domain in histidine kinase"/>
    <property type="match status" value="1"/>
</dbReference>
<keyword evidence="20 22" id="KW-0472">Membrane</keyword>
<proteinExistence type="predicted"/>
<organism evidence="26 27">
    <name type="scientific">Dechloromonas agitata</name>
    <dbReference type="NCBI Taxonomy" id="73030"/>
    <lineage>
        <taxon>Bacteria</taxon>
        <taxon>Pseudomonadati</taxon>
        <taxon>Pseudomonadota</taxon>
        <taxon>Betaproteobacteria</taxon>
        <taxon>Rhodocyclales</taxon>
        <taxon>Azonexaceae</taxon>
        <taxon>Dechloromonas</taxon>
    </lineage>
</organism>
<dbReference type="Pfam" id="PF13675">
    <property type="entry name" value="PilJ"/>
    <property type="match status" value="1"/>
</dbReference>
<evidence type="ECO:0000256" key="9">
    <source>
        <dbReference type="ARBA" id="ARBA00022553"/>
    </source>
</evidence>
<dbReference type="InterPro" id="IPR003594">
    <property type="entry name" value="HATPase_dom"/>
</dbReference>
<dbReference type="InterPro" id="IPR029016">
    <property type="entry name" value="GAF-like_dom_sf"/>
</dbReference>
<evidence type="ECO:0000259" key="25">
    <source>
        <dbReference type="PROSITE" id="PS50885"/>
    </source>
</evidence>